<dbReference type="SUPFAM" id="SSF50974">
    <property type="entry name" value="Nitrous oxide reductase, N-terminal domain"/>
    <property type="match status" value="1"/>
</dbReference>
<proteinExistence type="predicted"/>
<evidence type="ECO:0000313" key="2">
    <source>
        <dbReference type="Proteomes" id="UP000448575"/>
    </source>
</evidence>
<dbReference type="Proteomes" id="UP000448575">
    <property type="component" value="Unassembled WGS sequence"/>
</dbReference>
<comment type="caution">
    <text evidence="1">The sequence shown here is derived from an EMBL/GenBank/DDBJ whole genome shotgun (WGS) entry which is preliminary data.</text>
</comment>
<dbReference type="RefSeq" id="WP_161027887.1">
    <property type="nucleotide sequence ID" value="NZ_WWCJ01000022.1"/>
</dbReference>
<sequence length="472" mass="49759">MRNASVVLANRAVWRNQLFSLNYPISLEIKLMKSTTTTLPRQKCWSIASSIVLSCVIAGCGGGGSSAPPEPATYSVGGNVNGLASGRSVVLQNGSGDGLTVSANGSFVFATKVTSGTNYAVSVKTQPVGQTCVASDSQGVVSANVSSIVVACSSQPVLKALSIVPTEIRYSQSTDQLVMTTDSANVLHIVDPNTGTDRTIDLLAQPKRLQLSPDGKLAAVLYGSVVDLIDVATAKRIRSSLLNSVRSDVLLFNSGEAYLLGGDQWSGTPGFINARTGEVSTPSVQYAAGTYWGYGQYGLVADKIDSLVTISTGLSPSKLTKLTYDPTSPIKPISSGDWPYHGAYSGSVPIGFNAKQSLVFTQSGLVAYTSSMKFAAYVNVSKSLRSVSASADDTELLVVQADSAQPDRYSAQYDVIDPTLLLVRSSVPFPQIEGGKSYGGAVFHTVQQRRVAVLRSGDATQPARAKMWTYVF</sequence>
<keyword evidence="2" id="KW-1185">Reference proteome</keyword>
<dbReference type="EMBL" id="WWCJ01000022">
    <property type="protein sequence ID" value="MYN04937.1"/>
    <property type="molecule type" value="Genomic_DNA"/>
</dbReference>
<protein>
    <submittedName>
        <fullName evidence="1">Uncharacterized protein</fullName>
    </submittedName>
</protein>
<dbReference type="AlphaFoldDB" id="A0A6N9HNS6"/>
<organism evidence="1 2">
    <name type="scientific">Pseudoduganella guangdongensis</name>
    <dbReference type="NCBI Taxonomy" id="2692179"/>
    <lineage>
        <taxon>Bacteria</taxon>
        <taxon>Pseudomonadati</taxon>
        <taxon>Pseudomonadota</taxon>
        <taxon>Betaproteobacteria</taxon>
        <taxon>Burkholderiales</taxon>
        <taxon>Oxalobacteraceae</taxon>
        <taxon>Telluria group</taxon>
        <taxon>Pseudoduganella</taxon>
    </lineage>
</organism>
<evidence type="ECO:0000313" key="1">
    <source>
        <dbReference type="EMBL" id="MYN04937.1"/>
    </source>
</evidence>
<reference evidence="1 2" key="1">
    <citation type="submission" date="2019-12" db="EMBL/GenBank/DDBJ databases">
        <title>Novel species isolated from a subtropical stream in China.</title>
        <authorList>
            <person name="Lu H."/>
        </authorList>
    </citation>
    <scope>NUCLEOTIDE SEQUENCE [LARGE SCALE GENOMIC DNA]</scope>
    <source>
        <strain evidence="1 2">DS3</strain>
    </source>
</reference>
<dbReference type="InterPro" id="IPR011045">
    <property type="entry name" value="N2O_reductase_N"/>
</dbReference>
<name>A0A6N9HNS6_9BURK</name>
<accession>A0A6N9HNS6</accession>
<gene>
    <name evidence="1" type="ORF">GTP41_22845</name>
</gene>